<reference evidence="1 2" key="1">
    <citation type="journal article" date="2022" name="bioRxiv">
        <title>The genome of the oomycete Peronosclerospora sorghi, a cosmopolitan pathogen of maize and sorghum, is inflated with dispersed pseudogenes.</title>
        <authorList>
            <person name="Fletcher K."/>
            <person name="Martin F."/>
            <person name="Isakeit T."/>
            <person name="Cavanaugh K."/>
            <person name="Magill C."/>
            <person name="Michelmore R."/>
        </authorList>
    </citation>
    <scope>NUCLEOTIDE SEQUENCE [LARGE SCALE GENOMIC DNA]</scope>
    <source>
        <strain evidence="1">P6</strain>
    </source>
</reference>
<dbReference type="EMBL" id="CM047582">
    <property type="protein sequence ID" value="KAI9914564.1"/>
    <property type="molecule type" value="Genomic_DNA"/>
</dbReference>
<organism evidence="1 2">
    <name type="scientific">Peronosclerospora sorghi</name>
    <dbReference type="NCBI Taxonomy" id="230839"/>
    <lineage>
        <taxon>Eukaryota</taxon>
        <taxon>Sar</taxon>
        <taxon>Stramenopiles</taxon>
        <taxon>Oomycota</taxon>
        <taxon>Peronosporomycetes</taxon>
        <taxon>Peronosporales</taxon>
        <taxon>Peronosporaceae</taxon>
        <taxon>Peronosclerospora</taxon>
    </lineage>
</organism>
<evidence type="ECO:0000313" key="2">
    <source>
        <dbReference type="Proteomes" id="UP001163321"/>
    </source>
</evidence>
<accession>A0ACC0W747</accession>
<keyword evidence="2" id="KW-1185">Reference proteome</keyword>
<dbReference type="Proteomes" id="UP001163321">
    <property type="component" value="Chromosome 3"/>
</dbReference>
<comment type="caution">
    <text evidence="1">The sequence shown here is derived from an EMBL/GenBank/DDBJ whole genome shotgun (WGS) entry which is preliminary data.</text>
</comment>
<evidence type="ECO:0000313" key="1">
    <source>
        <dbReference type="EMBL" id="KAI9914564.1"/>
    </source>
</evidence>
<name>A0ACC0W747_9STRA</name>
<gene>
    <name evidence="1" type="ORF">PsorP6_008096</name>
</gene>
<protein>
    <submittedName>
        <fullName evidence="1">Uncharacterized protein</fullName>
    </submittedName>
</protein>
<proteinExistence type="predicted"/>
<sequence>MISHDGDLMCHVHRQLSFLCLIRVLVLFLFAPAIFYPLPLYYLPLKLSASVSAACLFKMSHVLSLSHVLEDVLLLFLLMTDDSFDATQEFRQSNQPI</sequence>